<evidence type="ECO:0000256" key="1">
    <source>
        <dbReference type="ARBA" id="ARBA00022723"/>
    </source>
</evidence>
<reference evidence="6 7" key="1">
    <citation type="journal article" date="2016" name="Mol. Biol. Evol.">
        <title>Comparative Genomics of Early-Diverging Mushroom-Forming Fungi Provides Insights into the Origins of Lignocellulose Decay Capabilities.</title>
        <authorList>
            <person name="Nagy L.G."/>
            <person name="Riley R."/>
            <person name="Tritt A."/>
            <person name="Adam C."/>
            <person name="Daum C."/>
            <person name="Floudas D."/>
            <person name="Sun H."/>
            <person name="Yadav J.S."/>
            <person name="Pangilinan J."/>
            <person name="Larsson K.H."/>
            <person name="Matsuura K."/>
            <person name="Barry K."/>
            <person name="Labutti K."/>
            <person name="Kuo R."/>
            <person name="Ohm R.A."/>
            <person name="Bhattacharya S.S."/>
            <person name="Shirouzu T."/>
            <person name="Yoshinaga Y."/>
            <person name="Martin F.M."/>
            <person name="Grigoriev I.V."/>
            <person name="Hibbett D.S."/>
        </authorList>
    </citation>
    <scope>NUCLEOTIDE SEQUENCE [LARGE SCALE GENOMIC DNA]</scope>
    <source>
        <strain evidence="6 7">CBS 109695</strain>
    </source>
</reference>
<keyword evidence="1" id="KW-0479">Metal-binding</keyword>
<evidence type="ECO:0000256" key="2">
    <source>
        <dbReference type="ARBA" id="ARBA00022771"/>
    </source>
</evidence>
<evidence type="ECO:0000256" key="4">
    <source>
        <dbReference type="PROSITE-ProRule" id="PRU00134"/>
    </source>
</evidence>
<keyword evidence="7" id="KW-1185">Reference proteome</keyword>
<name>A0A166P9L6_9AGAM</name>
<feature type="domain" description="MYND-type" evidence="5">
    <location>
        <begin position="112"/>
        <end position="157"/>
    </location>
</feature>
<dbReference type="InterPro" id="IPR002893">
    <property type="entry name" value="Znf_MYND"/>
</dbReference>
<accession>A0A166P9L6</accession>
<evidence type="ECO:0000313" key="6">
    <source>
        <dbReference type="EMBL" id="KZP25866.1"/>
    </source>
</evidence>
<gene>
    <name evidence="6" type="ORF">FIBSPDRAFT_929063</name>
</gene>
<dbReference type="GO" id="GO:0008270">
    <property type="term" value="F:zinc ion binding"/>
    <property type="evidence" value="ECO:0007669"/>
    <property type="project" value="UniProtKB-KW"/>
</dbReference>
<dbReference type="EMBL" id="KV417518">
    <property type="protein sequence ID" value="KZP25866.1"/>
    <property type="molecule type" value="Genomic_DNA"/>
</dbReference>
<dbReference type="PROSITE" id="PS01360">
    <property type="entry name" value="ZF_MYND_1"/>
    <property type="match status" value="1"/>
</dbReference>
<dbReference type="Gene3D" id="6.10.140.2220">
    <property type="match status" value="1"/>
</dbReference>
<proteinExistence type="predicted"/>
<dbReference type="PROSITE" id="PS50865">
    <property type="entry name" value="ZF_MYND_2"/>
    <property type="match status" value="1"/>
</dbReference>
<dbReference type="SUPFAM" id="SSF144232">
    <property type="entry name" value="HIT/MYND zinc finger-like"/>
    <property type="match status" value="1"/>
</dbReference>
<dbReference type="AlphaFoldDB" id="A0A166P9L6"/>
<dbReference type="OrthoDB" id="2900625at2759"/>
<evidence type="ECO:0000259" key="5">
    <source>
        <dbReference type="PROSITE" id="PS50865"/>
    </source>
</evidence>
<dbReference type="Proteomes" id="UP000076532">
    <property type="component" value="Unassembled WGS sequence"/>
</dbReference>
<keyword evidence="3" id="KW-0862">Zinc</keyword>
<sequence>MNGMMESNGPSWVSQSLDAGILAAILQSAPRLTRSSKLNSSRCSSLLSNILCQYLVYKSVVRSAAKGLRKVERLELDGGLGGPIWEAWAIFQTLVSERIAIKKRSSQSIANRKACGRMDCRASTDHDELLRCGGCLKEFYCNKECQRMDWSSHKSSCQKLQQMLQDGIEADISPADRGFIGDIIATEIMENGKSLEKLITALDSSPFPERTPSDFVFSFDYTKVPVSIRVIPVAKLNDGKEFWKADWDPLLKQALLSNGKCAKRRTGRFHNVFGARADPEIEILYCGSTFFWIERL</sequence>
<dbReference type="Pfam" id="PF01753">
    <property type="entry name" value="zf-MYND"/>
    <property type="match status" value="1"/>
</dbReference>
<keyword evidence="2 4" id="KW-0863">Zinc-finger</keyword>
<evidence type="ECO:0000256" key="3">
    <source>
        <dbReference type="ARBA" id="ARBA00022833"/>
    </source>
</evidence>
<organism evidence="6 7">
    <name type="scientific">Athelia psychrophila</name>
    <dbReference type="NCBI Taxonomy" id="1759441"/>
    <lineage>
        <taxon>Eukaryota</taxon>
        <taxon>Fungi</taxon>
        <taxon>Dikarya</taxon>
        <taxon>Basidiomycota</taxon>
        <taxon>Agaricomycotina</taxon>
        <taxon>Agaricomycetes</taxon>
        <taxon>Agaricomycetidae</taxon>
        <taxon>Atheliales</taxon>
        <taxon>Atheliaceae</taxon>
        <taxon>Athelia</taxon>
    </lineage>
</organism>
<evidence type="ECO:0000313" key="7">
    <source>
        <dbReference type="Proteomes" id="UP000076532"/>
    </source>
</evidence>
<protein>
    <recommendedName>
        <fullName evidence="5">MYND-type domain-containing protein</fullName>
    </recommendedName>
</protein>